<accession>E2BGY4</accession>
<organism evidence="2">
    <name type="scientific">Harpegnathos saltator</name>
    <name type="common">Jerdon's jumping ant</name>
    <dbReference type="NCBI Taxonomy" id="610380"/>
    <lineage>
        <taxon>Eukaryota</taxon>
        <taxon>Metazoa</taxon>
        <taxon>Ecdysozoa</taxon>
        <taxon>Arthropoda</taxon>
        <taxon>Hexapoda</taxon>
        <taxon>Insecta</taxon>
        <taxon>Pterygota</taxon>
        <taxon>Neoptera</taxon>
        <taxon>Endopterygota</taxon>
        <taxon>Hymenoptera</taxon>
        <taxon>Apocrita</taxon>
        <taxon>Aculeata</taxon>
        <taxon>Formicoidea</taxon>
        <taxon>Formicidae</taxon>
        <taxon>Ponerinae</taxon>
        <taxon>Ponerini</taxon>
        <taxon>Harpegnathos</taxon>
    </lineage>
</organism>
<dbReference type="InParanoid" id="E2BGY4"/>
<dbReference type="AlphaFoldDB" id="E2BGY4"/>
<name>E2BGY4_HARSA</name>
<evidence type="ECO:0000313" key="2">
    <source>
        <dbReference type="Proteomes" id="UP000008237"/>
    </source>
</evidence>
<sequence>MGMGMKKKKSSNKEIRKRALPISKRGGILPVLPLLGVLDSLVGEAAGFAKAVNDGKVVQRQLEENVIIALWKVTL</sequence>
<dbReference type="OMA" id="NVIIALW"/>
<dbReference type="Proteomes" id="UP000008237">
    <property type="component" value="Unassembled WGS sequence"/>
</dbReference>
<protein>
    <submittedName>
        <fullName evidence="1">Uncharacterized protein</fullName>
    </submittedName>
</protein>
<gene>
    <name evidence="1" type="ORF">EAI_12585</name>
</gene>
<keyword evidence="2" id="KW-1185">Reference proteome</keyword>
<evidence type="ECO:0000313" key="1">
    <source>
        <dbReference type="EMBL" id="EFN85046.1"/>
    </source>
</evidence>
<proteinExistence type="predicted"/>
<reference evidence="1 2" key="1">
    <citation type="journal article" date="2010" name="Science">
        <title>Genomic comparison of the ants Camponotus floridanus and Harpegnathos saltator.</title>
        <authorList>
            <person name="Bonasio R."/>
            <person name="Zhang G."/>
            <person name="Ye C."/>
            <person name="Mutti N.S."/>
            <person name="Fang X."/>
            <person name="Qin N."/>
            <person name="Donahue G."/>
            <person name="Yang P."/>
            <person name="Li Q."/>
            <person name="Li C."/>
            <person name="Zhang P."/>
            <person name="Huang Z."/>
            <person name="Berger S.L."/>
            <person name="Reinberg D."/>
            <person name="Wang J."/>
            <person name="Liebig J."/>
        </authorList>
    </citation>
    <scope>NUCLEOTIDE SEQUENCE [LARGE SCALE GENOMIC DNA]</scope>
    <source>
        <strain evidence="1 2">R22 G/1</strain>
    </source>
</reference>
<dbReference type="EMBL" id="GL448236">
    <property type="protein sequence ID" value="EFN85046.1"/>
    <property type="molecule type" value="Genomic_DNA"/>
</dbReference>